<proteinExistence type="predicted"/>
<gene>
    <name evidence="1" type="ORF">GCM10009533_18760</name>
</gene>
<organism evidence="1 2">
    <name type="scientific">Saccharopolyspora erythraea</name>
    <name type="common">Streptomyces erythraeus</name>
    <dbReference type="NCBI Taxonomy" id="1836"/>
    <lineage>
        <taxon>Bacteria</taxon>
        <taxon>Bacillati</taxon>
        <taxon>Actinomycetota</taxon>
        <taxon>Actinomycetes</taxon>
        <taxon>Pseudonocardiales</taxon>
        <taxon>Pseudonocardiaceae</taxon>
        <taxon>Saccharopolyspora</taxon>
    </lineage>
</organism>
<dbReference type="InterPro" id="IPR002347">
    <property type="entry name" value="SDR_fam"/>
</dbReference>
<evidence type="ECO:0000313" key="2">
    <source>
        <dbReference type="Proteomes" id="UP001500729"/>
    </source>
</evidence>
<comment type="caution">
    <text evidence="1">The sequence shown here is derived from an EMBL/GenBank/DDBJ whole genome shotgun (WGS) entry which is preliminary data.</text>
</comment>
<sequence length="302" mass="32286">MNTDKPLQGHIALVAGATRGGGRGIAVELGAAGATVYVTGRSSRSGASEMGRPETIEDTAERVSAAGGTGIAVRVDHSDQQQVRTLLERIATEQDGRLDVLVNAVWGGDPLVDWEHPMWEQDLETGIRLLRQAVETHIVTSRHALPLMVARGRGLVVEVTDGNTARYRGTVFYDLAKSSVIRLAQAQAAELRPHGVAAVAITPGFLRSEAVLDHFGVTEDNWRDAVSQDPHFAHSETPAYLGRAVAALAADPRVMDKSGRALSTAGLYPEYGFTDADGTRPDFAAYWAVALQDEFGPLGEPL</sequence>
<dbReference type="PRINTS" id="PR00081">
    <property type="entry name" value="GDHRDH"/>
</dbReference>
<accession>A0ABP3MJV9</accession>
<name>A0ABP3MJV9_SACER</name>
<keyword evidence="2" id="KW-1185">Reference proteome</keyword>
<dbReference type="Pfam" id="PF00106">
    <property type="entry name" value="adh_short"/>
    <property type="match status" value="1"/>
</dbReference>
<dbReference type="InterPro" id="IPR036291">
    <property type="entry name" value="NAD(P)-bd_dom_sf"/>
</dbReference>
<dbReference type="PANTHER" id="PTHR44147">
    <property type="entry name" value="DEHYDROGENASE/REDUCTASE SDR FAMILY MEMBER 1"/>
    <property type="match status" value="1"/>
</dbReference>
<dbReference type="RefSeq" id="WP_009948533.1">
    <property type="nucleotide sequence ID" value="NZ_BAAAGS010000009.1"/>
</dbReference>
<dbReference type="PANTHER" id="PTHR44147:SF2">
    <property type="entry name" value="DEHYDROGENASE_REDUCTASE SDR FAMILY MEMBER 1"/>
    <property type="match status" value="1"/>
</dbReference>
<reference evidence="2" key="1">
    <citation type="journal article" date="2019" name="Int. J. Syst. Evol. Microbiol.">
        <title>The Global Catalogue of Microorganisms (GCM) 10K type strain sequencing project: providing services to taxonomists for standard genome sequencing and annotation.</title>
        <authorList>
            <consortium name="The Broad Institute Genomics Platform"/>
            <consortium name="The Broad Institute Genome Sequencing Center for Infectious Disease"/>
            <person name="Wu L."/>
            <person name="Ma J."/>
        </authorList>
    </citation>
    <scope>NUCLEOTIDE SEQUENCE [LARGE SCALE GENOMIC DNA]</scope>
    <source>
        <strain evidence="2">JCM 10303</strain>
    </source>
</reference>
<evidence type="ECO:0000313" key="1">
    <source>
        <dbReference type="EMBL" id="GAA0519878.1"/>
    </source>
</evidence>
<protein>
    <submittedName>
        <fullName evidence="1">SDR family oxidoreductase</fullName>
    </submittedName>
</protein>
<dbReference type="Gene3D" id="3.40.50.720">
    <property type="entry name" value="NAD(P)-binding Rossmann-like Domain"/>
    <property type="match status" value="1"/>
</dbReference>
<dbReference type="EMBL" id="BAAAGS010000009">
    <property type="protein sequence ID" value="GAA0519878.1"/>
    <property type="molecule type" value="Genomic_DNA"/>
</dbReference>
<dbReference type="SUPFAM" id="SSF51735">
    <property type="entry name" value="NAD(P)-binding Rossmann-fold domains"/>
    <property type="match status" value="1"/>
</dbReference>
<dbReference type="NCBIfam" id="NF006159">
    <property type="entry name" value="PRK08303.1"/>
    <property type="match status" value="1"/>
</dbReference>
<dbReference type="Proteomes" id="UP001500729">
    <property type="component" value="Unassembled WGS sequence"/>
</dbReference>